<dbReference type="KEGG" id="gfl:GRFL_1464"/>
<accession>A0A1L7I3I8</accession>
<evidence type="ECO:0000313" key="2">
    <source>
        <dbReference type="Proteomes" id="UP000186230"/>
    </source>
</evidence>
<dbReference type="Proteomes" id="UP000186230">
    <property type="component" value="Chromosome"/>
</dbReference>
<proteinExistence type="predicted"/>
<dbReference type="EMBL" id="CP016359">
    <property type="protein sequence ID" value="APU68188.1"/>
    <property type="molecule type" value="Genomic_DNA"/>
</dbReference>
<keyword evidence="2" id="KW-1185">Reference proteome</keyword>
<name>A0A1L7I3I8_9FLAO</name>
<sequence>MTFPTIPVAPTTATFIFSEFKILTAKVLTVLKYQTFRLPNYAEI</sequence>
<gene>
    <name evidence="1" type="ORF">GRFL_1464</name>
</gene>
<dbReference type="AlphaFoldDB" id="A0A1L7I3I8"/>
<evidence type="ECO:0000313" key="1">
    <source>
        <dbReference type="EMBL" id="APU68188.1"/>
    </source>
</evidence>
<organism evidence="1 2">
    <name type="scientific">Christiangramia flava JLT2011</name>
    <dbReference type="NCBI Taxonomy" id="1229726"/>
    <lineage>
        <taxon>Bacteria</taxon>
        <taxon>Pseudomonadati</taxon>
        <taxon>Bacteroidota</taxon>
        <taxon>Flavobacteriia</taxon>
        <taxon>Flavobacteriales</taxon>
        <taxon>Flavobacteriaceae</taxon>
        <taxon>Christiangramia</taxon>
    </lineage>
</organism>
<dbReference type="STRING" id="1229726.GRFL_1464"/>
<protein>
    <submittedName>
        <fullName evidence="1">Uncharacterized protein</fullName>
    </submittedName>
</protein>
<reference evidence="1 2" key="1">
    <citation type="submission" date="2016-07" db="EMBL/GenBank/DDBJ databases">
        <title>Multi-omics approach to identify versatile polysaccharide utilization systems of a marine flavobacterium Gramella flava.</title>
        <authorList>
            <person name="Tang K."/>
        </authorList>
    </citation>
    <scope>NUCLEOTIDE SEQUENCE [LARGE SCALE GENOMIC DNA]</scope>
    <source>
        <strain evidence="1 2">JLT2011</strain>
    </source>
</reference>